<evidence type="ECO:0000313" key="3">
    <source>
        <dbReference type="WBParaSite" id="Hba_16128"/>
    </source>
</evidence>
<dbReference type="WBParaSite" id="Hba_16128">
    <property type="protein sequence ID" value="Hba_16128"/>
    <property type="gene ID" value="Hba_16128"/>
</dbReference>
<proteinExistence type="predicted"/>
<accession>A0A1I7XEJ1</accession>
<dbReference type="AlphaFoldDB" id="A0A1I7XEJ1"/>
<dbReference type="Pfam" id="PF18701">
    <property type="entry name" value="DUF5641"/>
    <property type="match status" value="1"/>
</dbReference>
<reference evidence="3" key="1">
    <citation type="submission" date="2016-11" db="UniProtKB">
        <authorList>
            <consortium name="WormBaseParasite"/>
        </authorList>
    </citation>
    <scope>IDENTIFICATION</scope>
</reference>
<evidence type="ECO:0000259" key="1">
    <source>
        <dbReference type="Pfam" id="PF18701"/>
    </source>
</evidence>
<feature type="domain" description="DUF5641" evidence="1">
    <location>
        <begin position="56"/>
        <end position="149"/>
    </location>
</feature>
<dbReference type="InterPro" id="IPR040676">
    <property type="entry name" value="DUF5641"/>
</dbReference>
<name>A0A1I7XEJ1_HETBA</name>
<evidence type="ECO:0000313" key="2">
    <source>
        <dbReference type="Proteomes" id="UP000095283"/>
    </source>
</evidence>
<dbReference type="Proteomes" id="UP000095283">
    <property type="component" value="Unplaced"/>
</dbReference>
<organism evidence="2 3">
    <name type="scientific">Heterorhabditis bacteriophora</name>
    <name type="common">Entomopathogenic nematode worm</name>
    <dbReference type="NCBI Taxonomy" id="37862"/>
    <lineage>
        <taxon>Eukaryota</taxon>
        <taxon>Metazoa</taxon>
        <taxon>Ecdysozoa</taxon>
        <taxon>Nematoda</taxon>
        <taxon>Chromadorea</taxon>
        <taxon>Rhabditida</taxon>
        <taxon>Rhabditina</taxon>
        <taxon>Rhabditomorpha</taxon>
        <taxon>Strongyloidea</taxon>
        <taxon>Heterorhabditidae</taxon>
        <taxon>Heterorhabditis</taxon>
    </lineage>
</organism>
<dbReference type="PANTHER" id="PTHR47331">
    <property type="entry name" value="PHD-TYPE DOMAIN-CONTAINING PROTEIN"/>
    <property type="match status" value="1"/>
</dbReference>
<keyword evidence="2" id="KW-1185">Reference proteome</keyword>
<sequence>MDTEDLSSMPLRPVNFLNGNLKYSILKAEYSKEDDIYDPESIHTIDQAREALAFSEEIADKFWEKWKTEYLTTLRDTQKANYKQRRHGSTIPEIGDIILIKNELLPRGQRSIGKIVDTVKNADGPIRSGKVLTANGKILLRPIAKLFPLEINTKAKIRADREEGDNNLEVYDEKNNSEKTA</sequence>
<protein>
    <submittedName>
        <fullName evidence="3">DUF5641 domain-containing protein</fullName>
    </submittedName>
</protein>